<dbReference type="EMBL" id="JAFBDH010000002">
    <property type="protein sequence ID" value="MBM7549796.1"/>
    <property type="molecule type" value="Genomic_DNA"/>
</dbReference>
<proteinExistence type="predicted"/>
<comment type="caution">
    <text evidence="1">The sequence shown here is derived from an EMBL/GenBank/DDBJ whole genome shotgun (WGS) entry which is preliminary data.</text>
</comment>
<sequence length="34" mass="3954">METPCEANPVKNYENLRVVESEELKNEVTKNSRC</sequence>
<accession>A0ABS2MIF7</accession>
<dbReference type="Proteomes" id="UP000720595">
    <property type="component" value="Unassembled WGS sequence"/>
</dbReference>
<organism evidence="1 2">
    <name type="scientific">Peptoniphilus gorbachii</name>
    <dbReference type="NCBI Taxonomy" id="411567"/>
    <lineage>
        <taxon>Bacteria</taxon>
        <taxon>Bacillati</taxon>
        <taxon>Bacillota</taxon>
        <taxon>Tissierellia</taxon>
        <taxon>Tissierellales</taxon>
        <taxon>Peptoniphilaceae</taxon>
        <taxon>Peptoniphilus</taxon>
    </lineage>
</organism>
<evidence type="ECO:0000313" key="1">
    <source>
        <dbReference type="EMBL" id="MBM7549796.1"/>
    </source>
</evidence>
<keyword evidence="2" id="KW-1185">Reference proteome</keyword>
<protein>
    <submittedName>
        <fullName evidence="1">Uncharacterized protein</fullName>
    </submittedName>
</protein>
<reference evidence="1 2" key="1">
    <citation type="submission" date="2021-01" db="EMBL/GenBank/DDBJ databases">
        <title>Genomic Encyclopedia of Type Strains, Phase IV (KMG-IV): sequencing the most valuable type-strain genomes for metagenomic binning, comparative biology and taxonomic classification.</title>
        <authorList>
            <person name="Goeker M."/>
        </authorList>
    </citation>
    <scope>NUCLEOTIDE SEQUENCE [LARGE SCALE GENOMIC DNA]</scope>
    <source>
        <strain evidence="1 2">DSM 21461</strain>
    </source>
</reference>
<gene>
    <name evidence="1" type="ORF">JOD41_000518</name>
</gene>
<name>A0ABS2MIF7_9FIRM</name>
<evidence type="ECO:0000313" key="2">
    <source>
        <dbReference type="Proteomes" id="UP000720595"/>
    </source>
</evidence>